<dbReference type="RefSeq" id="WP_255844096.1">
    <property type="nucleotide sequence ID" value="NZ_CP094358.1"/>
</dbReference>
<evidence type="ECO:0008006" key="3">
    <source>
        <dbReference type="Google" id="ProtNLM"/>
    </source>
</evidence>
<dbReference type="PANTHER" id="PTHR39335:SF1">
    <property type="entry name" value="BLL4220 PROTEIN"/>
    <property type="match status" value="1"/>
</dbReference>
<organism evidence="1 2">
    <name type="scientific">Abyssalbus ytuae</name>
    <dbReference type="NCBI Taxonomy" id="2926907"/>
    <lineage>
        <taxon>Bacteria</taxon>
        <taxon>Pseudomonadati</taxon>
        <taxon>Bacteroidota</taxon>
        <taxon>Flavobacteriia</taxon>
        <taxon>Flavobacteriales</taxon>
        <taxon>Flavobacteriaceae</taxon>
        <taxon>Abyssalbus</taxon>
    </lineage>
</organism>
<dbReference type="Pfam" id="PF03640">
    <property type="entry name" value="Lipoprotein_15"/>
    <property type="match status" value="6"/>
</dbReference>
<proteinExistence type="predicted"/>
<protein>
    <recommendedName>
        <fullName evidence="3">Secreted repeat protein with Y-X4-D motif</fullName>
    </recommendedName>
</protein>
<sequence length="532" mass="59414">MKRLIYLCVTFVFLLQSCGSDDDGASNQNPEPGENTVRLVDNSVHGKILTDSEGNTLYFFSRDHNGESACIDGCLDIWPVFYEESLTLDAGLESADFGEITRSDGAKQITYKGWPLYYFDNDNSPGDTNGDKINDIWYVAKPDYSLMYVQAQLVGRDANGNDVNYKSDYTPGDELTFYMTDAEGNTLYTFINDTKDNNNFTAEDFSNDGVWPVFDINIDKLPSILNPDDFGTINVFGKSQVAYKGWPLYYFGQDEERGDNYGINFPAAGVWPIANVDTTEAPNSVRISDNATHGNILTDAKGNSLYFFSRDHKGESACTDGCLDIWPVFYTDVVTLDAGFEASDFGEITRGDGSKQTTYKGWPLYYFENDNSPGDTNGDKVNDIWYVAKPDYSLMYVQAQLVGRDGDGNDVNYKSDYTPGDELTFYITDAEGNTLYTFINDTKDTNNFTAEDFSNDAVWPVFHIDIDKLPSILNAADFGTIDVYGRSQLTYKGWPLYYFGQDEERGDNYGINFPAAGVWPIANIDTPEAPAP</sequence>
<evidence type="ECO:0000313" key="2">
    <source>
        <dbReference type="Proteomes" id="UP000831290"/>
    </source>
</evidence>
<name>A0A9E6ZPF4_9FLAO</name>
<dbReference type="InterPro" id="IPR005297">
    <property type="entry name" value="Lipoprotein_repeat"/>
</dbReference>
<dbReference type="GO" id="GO:0043448">
    <property type="term" value="P:alkane catabolic process"/>
    <property type="evidence" value="ECO:0007669"/>
    <property type="project" value="TreeGrafter"/>
</dbReference>
<dbReference type="AlphaFoldDB" id="A0A9E6ZPF4"/>
<keyword evidence="2" id="KW-1185">Reference proteome</keyword>
<accession>A0A9E6ZPF4</accession>
<dbReference type="Proteomes" id="UP000831290">
    <property type="component" value="Chromosome"/>
</dbReference>
<reference evidence="1" key="1">
    <citation type="submission" date="2022-03" db="EMBL/GenBank/DDBJ databases">
        <title>Description of Abyssus ytuae gen. nov., sp. nov., a novel member of the family Flavobacteriaceae isolated from the sediment of Mariana Trench.</title>
        <authorList>
            <person name="Zhang J."/>
            <person name="Xu X."/>
        </authorList>
    </citation>
    <scope>NUCLEOTIDE SEQUENCE</scope>
    <source>
        <strain evidence="1">MT3330</strain>
    </source>
</reference>
<dbReference type="PANTHER" id="PTHR39335">
    <property type="entry name" value="BLL4220 PROTEIN"/>
    <property type="match status" value="1"/>
</dbReference>
<dbReference type="EMBL" id="CP094358">
    <property type="protein sequence ID" value="UOB18120.1"/>
    <property type="molecule type" value="Genomic_DNA"/>
</dbReference>
<dbReference type="KEGG" id="fbm:MQE35_02195"/>
<evidence type="ECO:0000313" key="1">
    <source>
        <dbReference type="EMBL" id="UOB18120.1"/>
    </source>
</evidence>
<gene>
    <name evidence="1" type="ORF">MQE35_02195</name>
</gene>
<dbReference type="PROSITE" id="PS51257">
    <property type="entry name" value="PROKAR_LIPOPROTEIN"/>
    <property type="match status" value="1"/>
</dbReference>